<dbReference type="AlphaFoldDB" id="A0A426ZDG1"/>
<evidence type="ECO:0000313" key="2">
    <source>
        <dbReference type="EMBL" id="RZR74540.1"/>
    </source>
</evidence>
<proteinExistence type="predicted"/>
<reference evidence="2" key="2">
    <citation type="journal article" date="2018" name="Data Brief">
        <title>Genome sequence data from 17 accessions of Ensete ventricosum, a staple food crop for millions in Ethiopia.</title>
        <authorList>
            <person name="Yemataw Z."/>
            <person name="Muzemil S."/>
            <person name="Ambachew D."/>
            <person name="Tripathi L."/>
            <person name="Tesfaye K."/>
            <person name="Chala A."/>
            <person name="Farbos A."/>
            <person name="O'Neill P."/>
            <person name="Moore K."/>
            <person name="Grant M."/>
            <person name="Studholme D.J."/>
        </authorList>
    </citation>
    <scope>NUCLEOTIDE SEQUENCE [LARGE SCALE GENOMIC DNA]</scope>
    <source>
        <tissue evidence="2">Leaf</tissue>
    </source>
</reference>
<dbReference type="Proteomes" id="UP000290560">
    <property type="component" value="Unassembled WGS sequence"/>
</dbReference>
<sequence>MSSLRFLLPWSVNLAEAHRAAQMGGGWATLSSPFRSNHVFGRPLRKDPNRFHLSDLLSPYSFHLPVFD</sequence>
<dbReference type="EMBL" id="KV876282">
    <property type="protein sequence ID" value="RZR74540.1"/>
    <property type="molecule type" value="Genomic_DNA"/>
</dbReference>
<organism evidence="1 3">
    <name type="scientific">Ensete ventricosum</name>
    <name type="common">Abyssinian banana</name>
    <name type="synonym">Musa ensete</name>
    <dbReference type="NCBI Taxonomy" id="4639"/>
    <lineage>
        <taxon>Eukaryota</taxon>
        <taxon>Viridiplantae</taxon>
        <taxon>Streptophyta</taxon>
        <taxon>Embryophyta</taxon>
        <taxon>Tracheophyta</taxon>
        <taxon>Spermatophyta</taxon>
        <taxon>Magnoliopsida</taxon>
        <taxon>Liliopsida</taxon>
        <taxon>Zingiberales</taxon>
        <taxon>Musaceae</taxon>
        <taxon>Ensete</taxon>
    </lineage>
</organism>
<reference evidence="1 3" key="1">
    <citation type="journal article" date="2014" name="Agronomy (Basel)">
        <title>A Draft Genome Sequence for Ensete ventricosum, the Drought-Tolerant Tree Against Hunger.</title>
        <authorList>
            <person name="Harrison J."/>
            <person name="Moore K.A."/>
            <person name="Paszkiewicz K."/>
            <person name="Jones T."/>
            <person name="Grant M."/>
            <person name="Ambacheew D."/>
            <person name="Muzemil S."/>
            <person name="Studholme D.J."/>
        </authorList>
    </citation>
    <scope>NUCLEOTIDE SEQUENCE [LARGE SCALE GENOMIC DNA]</scope>
</reference>
<accession>A0A426ZDG1</accession>
<evidence type="ECO:0000313" key="3">
    <source>
        <dbReference type="Proteomes" id="UP000287651"/>
    </source>
</evidence>
<evidence type="ECO:0000313" key="1">
    <source>
        <dbReference type="EMBL" id="RRT62045.1"/>
    </source>
</evidence>
<protein>
    <submittedName>
        <fullName evidence="1">Uncharacterized protein</fullName>
    </submittedName>
</protein>
<dbReference type="EMBL" id="AMZH03007142">
    <property type="protein sequence ID" value="RRT62045.1"/>
    <property type="molecule type" value="Genomic_DNA"/>
</dbReference>
<name>A0A426ZDG1_ENSVE</name>
<dbReference type="Proteomes" id="UP000287651">
    <property type="component" value="Unassembled WGS sequence"/>
</dbReference>
<reference evidence="1" key="3">
    <citation type="submission" date="2018-09" db="EMBL/GenBank/DDBJ databases">
        <authorList>
            <person name="Harrison J."/>
            <person name="Moore K.A."/>
            <person name="Paszkiewicz K."/>
            <person name="Jones T."/>
            <person name="Grant M."/>
            <person name="Ambacheew D."/>
            <person name="Muzemil S."/>
            <person name="Studholme D."/>
        </authorList>
    </citation>
    <scope>NUCLEOTIDE SEQUENCE</scope>
</reference>
<gene>
    <name evidence="1" type="ORF">B296_00041336</name>
    <name evidence="2" type="ORF">BHM03_00038146</name>
</gene>